<dbReference type="GO" id="GO:0033783">
    <property type="term" value="F:25-hydroxycholesterol 7-alpha-hydroxylase activity"/>
    <property type="evidence" value="ECO:0007669"/>
    <property type="project" value="UniProtKB-EC"/>
</dbReference>
<evidence type="ECO:0000256" key="17">
    <source>
        <dbReference type="ARBA" id="ARBA00023221"/>
    </source>
</evidence>
<dbReference type="Pfam" id="PF00067">
    <property type="entry name" value="p450"/>
    <property type="match status" value="1"/>
</dbReference>
<protein>
    <recommendedName>
        <fullName evidence="18">25/26-hydroxycholesterol 7alpha-hydroxylase</fullName>
        <ecNumber evidence="18">1.14.14.29</ecNumber>
    </recommendedName>
    <alternativeName>
        <fullName evidence="19">Oxysterol 7-alpha-hydroxylase</fullName>
    </alternativeName>
</protein>
<keyword evidence="14" id="KW-0443">Lipid metabolism</keyword>
<proteinExistence type="inferred from homology"/>
<keyword evidence="17" id="KW-0753">Steroid metabolism</keyword>
<evidence type="ECO:0000256" key="12">
    <source>
        <dbReference type="ARBA" id="ARBA00023004"/>
    </source>
</evidence>
<dbReference type="PRINTS" id="PR00465">
    <property type="entry name" value="EP450IV"/>
</dbReference>
<evidence type="ECO:0000256" key="2">
    <source>
        <dbReference type="ARBA" id="ARBA00004524"/>
    </source>
</evidence>
<evidence type="ECO:0000256" key="11">
    <source>
        <dbReference type="ARBA" id="ARBA00023002"/>
    </source>
</evidence>
<dbReference type="PANTHER" id="PTHR24304:SF0">
    <property type="entry name" value="CYTOCHROME P450 7B1"/>
    <property type="match status" value="1"/>
</dbReference>
<name>A0A8J6A881_GALPY</name>
<keyword evidence="11" id="KW-0560">Oxidoreductase</keyword>
<dbReference type="GO" id="GO:0008203">
    <property type="term" value="P:cholesterol metabolic process"/>
    <property type="evidence" value="ECO:0007669"/>
    <property type="project" value="UniProtKB-KW"/>
</dbReference>
<dbReference type="GO" id="GO:0006699">
    <property type="term" value="P:bile acid biosynthetic process"/>
    <property type="evidence" value="ECO:0007669"/>
    <property type="project" value="TreeGrafter"/>
</dbReference>
<keyword evidence="12 20" id="KW-0408">Iron</keyword>
<dbReference type="InterPro" id="IPR024204">
    <property type="entry name" value="Cyt_P450_CYP7A1-type"/>
</dbReference>
<dbReference type="PIRSF" id="PIRSF000047">
    <property type="entry name" value="Cytochrome_CYPVIIA1"/>
    <property type="match status" value="1"/>
</dbReference>
<keyword evidence="6" id="KW-0153">Cholesterol metabolism</keyword>
<keyword evidence="10" id="KW-0492">Microsome</keyword>
<keyword evidence="8 20" id="KW-0479">Metal-binding</keyword>
<dbReference type="Proteomes" id="UP000700334">
    <property type="component" value="Unassembled WGS sequence"/>
</dbReference>
<dbReference type="OrthoDB" id="6692864at2759"/>
<dbReference type="GO" id="GO:0020037">
    <property type="term" value="F:heme binding"/>
    <property type="evidence" value="ECO:0007669"/>
    <property type="project" value="InterPro"/>
</dbReference>
<keyword evidence="16" id="KW-1207">Sterol metabolism</keyword>
<dbReference type="GO" id="GO:0008396">
    <property type="term" value="F:oxysterol 7-alpha-hydroxylase activity"/>
    <property type="evidence" value="ECO:0007669"/>
    <property type="project" value="TreeGrafter"/>
</dbReference>
<dbReference type="InterPro" id="IPR002403">
    <property type="entry name" value="Cyt_P450_E_grp-IV"/>
</dbReference>
<keyword evidence="24" id="KW-1185">Reference proteome</keyword>
<evidence type="ECO:0000256" key="3">
    <source>
        <dbReference type="ARBA" id="ARBA00004586"/>
    </source>
</evidence>
<comment type="similarity">
    <text evidence="5">Belongs to the cytochrome P450 family.</text>
</comment>
<evidence type="ECO:0000256" key="15">
    <source>
        <dbReference type="ARBA" id="ARBA00023136"/>
    </source>
</evidence>
<evidence type="ECO:0000256" key="9">
    <source>
        <dbReference type="ARBA" id="ARBA00022824"/>
    </source>
</evidence>
<organism evidence="23 24">
    <name type="scientific">Galemys pyrenaicus</name>
    <name type="common">Iberian desman</name>
    <name type="synonym">Pyrenean desman</name>
    <dbReference type="NCBI Taxonomy" id="202257"/>
    <lineage>
        <taxon>Eukaryota</taxon>
        <taxon>Metazoa</taxon>
        <taxon>Chordata</taxon>
        <taxon>Craniata</taxon>
        <taxon>Vertebrata</taxon>
        <taxon>Euteleostomi</taxon>
        <taxon>Mammalia</taxon>
        <taxon>Eutheria</taxon>
        <taxon>Laurasiatheria</taxon>
        <taxon>Eulipotyphla</taxon>
        <taxon>Talpidae</taxon>
        <taxon>Galemys</taxon>
    </lineage>
</organism>
<feature type="binding site" description="axial binding residue" evidence="20">
    <location>
        <position position="408"/>
    </location>
    <ligand>
        <name>heme</name>
        <dbReference type="ChEBI" id="CHEBI:30413"/>
    </ligand>
    <ligandPart>
        <name>Fe</name>
        <dbReference type="ChEBI" id="CHEBI:18248"/>
    </ligandPart>
</feature>
<reference evidence="23" key="1">
    <citation type="journal article" date="2021" name="Evol. Appl.">
        <title>The genome of the Pyrenean desman and the effects of bottlenecks and inbreeding on the genomic landscape of an endangered species.</title>
        <authorList>
            <person name="Escoda L."/>
            <person name="Castresana J."/>
        </authorList>
    </citation>
    <scope>NUCLEOTIDE SEQUENCE</scope>
    <source>
        <strain evidence="23">IBE-C5619</strain>
    </source>
</reference>
<evidence type="ECO:0000256" key="19">
    <source>
        <dbReference type="ARBA" id="ARBA00077814"/>
    </source>
</evidence>
<keyword evidence="13" id="KW-0503">Monooxygenase</keyword>
<keyword evidence="15" id="KW-0472">Membrane</keyword>
<evidence type="ECO:0000313" key="23">
    <source>
        <dbReference type="EMBL" id="KAG8513897.1"/>
    </source>
</evidence>
<evidence type="ECO:0000256" key="5">
    <source>
        <dbReference type="ARBA" id="ARBA00010617"/>
    </source>
</evidence>
<evidence type="ECO:0000256" key="10">
    <source>
        <dbReference type="ARBA" id="ARBA00022848"/>
    </source>
</evidence>
<dbReference type="FunFam" id="1.10.630.10:FF:000065">
    <property type="entry name" value="Cytochrome P450 family 7 subfamily B member 1"/>
    <property type="match status" value="1"/>
</dbReference>
<dbReference type="PRINTS" id="PR00385">
    <property type="entry name" value="P450"/>
</dbReference>
<evidence type="ECO:0000313" key="24">
    <source>
        <dbReference type="Proteomes" id="UP000700334"/>
    </source>
</evidence>
<evidence type="ECO:0000256" key="14">
    <source>
        <dbReference type="ARBA" id="ARBA00023098"/>
    </source>
</evidence>
<comment type="pathway">
    <text evidence="4">Lipid metabolism; bile acid biosynthesis.</text>
</comment>
<evidence type="ECO:0000256" key="13">
    <source>
        <dbReference type="ARBA" id="ARBA00023033"/>
    </source>
</evidence>
<evidence type="ECO:0000256" key="8">
    <source>
        <dbReference type="ARBA" id="ARBA00022723"/>
    </source>
</evidence>
<dbReference type="SUPFAM" id="SSF48264">
    <property type="entry name" value="Cytochrome P450"/>
    <property type="match status" value="1"/>
</dbReference>
<comment type="subcellular location">
    <subcellularLocation>
        <location evidence="3">Endoplasmic reticulum membrane</location>
    </subcellularLocation>
    <subcellularLocation>
        <location evidence="2">Microsome membrane</location>
    </subcellularLocation>
</comment>
<feature type="region of interest" description="Disordered" evidence="22">
    <location>
        <begin position="469"/>
        <end position="501"/>
    </location>
</feature>
<dbReference type="InterPro" id="IPR036396">
    <property type="entry name" value="Cyt_P450_sf"/>
</dbReference>
<evidence type="ECO:0000256" key="4">
    <source>
        <dbReference type="ARBA" id="ARBA00004860"/>
    </source>
</evidence>
<dbReference type="GO" id="GO:0005506">
    <property type="term" value="F:iron ion binding"/>
    <property type="evidence" value="ECO:0007669"/>
    <property type="project" value="InterPro"/>
</dbReference>
<dbReference type="AlphaFoldDB" id="A0A8J6A881"/>
<evidence type="ECO:0000256" key="6">
    <source>
        <dbReference type="ARBA" id="ARBA00022548"/>
    </source>
</evidence>
<comment type="caution">
    <text evidence="23">The sequence shown here is derived from an EMBL/GenBank/DDBJ whole genome shotgun (WGS) entry which is preliminary data.</text>
</comment>
<feature type="binding site" evidence="21">
    <location>
        <position position="80"/>
    </location>
    <ligand>
        <name>substrate</name>
    </ligand>
</feature>
<gene>
    <name evidence="23" type="ORF">J0S82_000551</name>
</gene>
<evidence type="ECO:0000256" key="21">
    <source>
        <dbReference type="PIRSR" id="PIRSR000047-2"/>
    </source>
</evidence>
<dbReference type="InterPro" id="IPR001128">
    <property type="entry name" value="Cyt_P450"/>
</dbReference>
<evidence type="ECO:0000256" key="16">
    <source>
        <dbReference type="ARBA" id="ARBA00023166"/>
    </source>
</evidence>
<evidence type="ECO:0000256" key="1">
    <source>
        <dbReference type="ARBA" id="ARBA00001971"/>
    </source>
</evidence>
<dbReference type="EC" id="1.14.14.29" evidence="18"/>
<evidence type="ECO:0000256" key="22">
    <source>
        <dbReference type="SAM" id="MobiDB-lite"/>
    </source>
</evidence>
<feature type="non-terminal residue" evidence="23">
    <location>
        <position position="501"/>
    </location>
</feature>
<dbReference type="Gene3D" id="1.10.630.10">
    <property type="entry name" value="Cytochrome P450"/>
    <property type="match status" value="1"/>
</dbReference>
<dbReference type="GO" id="GO:0005789">
    <property type="term" value="C:endoplasmic reticulum membrane"/>
    <property type="evidence" value="ECO:0007669"/>
    <property type="project" value="UniProtKB-SubCell"/>
</dbReference>
<keyword evidence="7 20" id="KW-0349">Heme</keyword>
<dbReference type="InterPro" id="IPR050529">
    <property type="entry name" value="CYP450_sterol_14alpha_dmase"/>
</dbReference>
<sequence>RPGEPPLIKGWLPFLGRSLELKRDPLGFLKSLQKQHGDIFTLLLGGKYITFIMDPSLFSIVMKNHKKLSFDVFSNKLLLKMFSIKKLTTNEDLKDDIQLCNQYLQGKYMDVLLESSLKTVKQVFQQKLLKTTNWDTSHIFPFCSSLVMQITFSTIYGKLTIGDKKKYIDELQDDILKYDNKLPYLVSDIPIELLGNVKSMQKKLIKQFIPENLTEIQEWAEVVQMRQKVLEKYYEHEDSEIGAHHFGFFWASVTNTIPAMFWAMYYLLRHPEAMAVLHDEIDRLLQSTGQKKGSGFSIHLTREQLDSLVYLESTIKEVLRLCSFSSIMRVVLEEMTLHSETGDYRLRKGDLLAIFPPSLHNDPEIFEAPREFRFDRFVEDGKIKTNFYRRGEKLKHYLLPFGFGTSKCPGRFLAIVEIKLLLITLLTHFDLEIMDDKPVKLNYGRFLFGIQHPDSDVLFRTRRLDGIAPAGGAQNASPQGYREKGRSAAAEPKSLLGRNAR</sequence>
<dbReference type="PANTHER" id="PTHR24304">
    <property type="entry name" value="CYTOCHROME P450 FAMILY 7"/>
    <property type="match status" value="1"/>
</dbReference>
<dbReference type="EMBL" id="JAGFMF010011756">
    <property type="protein sequence ID" value="KAG8513897.1"/>
    <property type="molecule type" value="Genomic_DNA"/>
</dbReference>
<evidence type="ECO:0000256" key="18">
    <source>
        <dbReference type="ARBA" id="ARBA00066428"/>
    </source>
</evidence>
<comment type="cofactor">
    <cofactor evidence="1 20">
        <name>heme</name>
        <dbReference type="ChEBI" id="CHEBI:30413"/>
    </cofactor>
</comment>
<accession>A0A8J6A881</accession>
<dbReference type="GO" id="GO:0042632">
    <property type="term" value="P:cholesterol homeostasis"/>
    <property type="evidence" value="ECO:0007669"/>
    <property type="project" value="TreeGrafter"/>
</dbReference>
<evidence type="ECO:0000256" key="7">
    <source>
        <dbReference type="ARBA" id="ARBA00022617"/>
    </source>
</evidence>
<evidence type="ECO:0000256" key="20">
    <source>
        <dbReference type="PIRSR" id="PIRSR000047-1"/>
    </source>
</evidence>
<keyword evidence="9" id="KW-0256">Endoplasmic reticulum</keyword>
<feature type="binding site" evidence="21">
    <location>
        <position position="255"/>
    </location>
    <ligand>
        <name>substrate</name>
    </ligand>
</feature>